<proteinExistence type="predicted"/>
<dbReference type="Pfam" id="PF03412">
    <property type="entry name" value="Peptidase_C39"/>
    <property type="match status" value="1"/>
</dbReference>
<keyword evidence="6" id="KW-0547">Nucleotide-binding</keyword>
<dbReference type="InterPro" id="IPR003439">
    <property type="entry name" value="ABC_transporter-like_ATP-bd"/>
</dbReference>
<dbReference type="SUPFAM" id="SSF90123">
    <property type="entry name" value="ABC transporter transmembrane region"/>
    <property type="match status" value="1"/>
</dbReference>
<evidence type="ECO:0000313" key="17">
    <source>
        <dbReference type="EMBL" id="VYU29209.1"/>
    </source>
</evidence>
<feature type="transmembrane region" description="Helical" evidence="13">
    <location>
        <begin position="203"/>
        <end position="221"/>
    </location>
</feature>
<evidence type="ECO:0000256" key="1">
    <source>
        <dbReference type="ARBA" id="ARBA00004651"/>
    </source>
</evidence>
<feature type="transmembrane region" description="Helical" evidence="13">
    <location>
        <begin position="163"/>
        <end position="183"/>
    </location>
</feature>
<dbReference type="EMBL" id="CACRTO010000019">
    <property type="protein sequence ID" value="VYU29209.1"/>
    <property type="molecule type" value="Genomic_DNA"/>
</dbReference>
<sequence length="754" mass="84355">MRKNYLVKQHDITDCAAACLATICMYYKKEITITKLRDILGTDIKGTTLLGLEDGAKKLGFDTKAIRVDKEGFKEKYTLPAIAHVITKEGLSHFVIIHKIKDGEVVILDPAKGKEKKSIDEFFKTFDGVLLLLIPNNEFNPGKIKGQGILSKFIQLLLPQKSLFIYSIVASAILTILGIASAFFNKILMDEILPYNLKNQLNIFVIGFLLLAITQVGLGAIRQHILLYLSQKIDIPLLLGYFKHVYKLPMKFFASRKVGDILTRFSDAFTIKNILTSVSLSLIMDIVLAVVSASILYIMNQKLFIVILALTIVSAALIYIFKAPYKKINLEQMEAGARLNSHIIESLKGIETIKVHAAEEKSIEKLEGEYIRNLKIAFKEGVLSNIQGSISGAVSSVGNLVLMYIGARMIMNGEITLGSLMAFSTLAGYFMDPIGRLIGLQLSIQEASISLKRISEIYEVEKEQEEDKDLERIKIDKVDGDIELKNITFRYGSRAPVLNNISITIPKGKKVALVGESGSGKTTISKLLLKYYTPEKGKININGYNLEELDLYNLRENISYVPQNVELFSGSIKENITLGKANASYEEIKSACENSGCKEFIEKLPGKYGTFLEEAGGGLSGGEKQRIALARALIKKPSFLILDEATSNLDFISEAKIFDTLFKKGENITMLMIAHRLSTIRNCDIIYVMDKGRVVEEGSHESLLEKKGYYYKLYISQVGSIEEKELIYKEDLSNKDIKEEKENIIEEGEEYEYN</sequence>
<keyword evidence="7 17" id="KW-0378">Hydrolase</keyword>
<dbReference type="PROSITE" id="PS50893">
    <property type="entry name" value="ABC_TRANSPORTER_2"/>
    <property type="match status" value="1"/>
</dbReference>
<feature type="domain" description="Peptidase C39" evidence="16">
    <location>
        <begin position="9"/>
        <end position="133"/>
    </location>
</feature>
<dbReference type="Pfam" id="PF00005">
    <property type="entry name" value="ABC_tran"/>
    <property type="match status" value="1"/>
</dbReference>
<evidence type="ECO:0000256" key="13">
    <source>
        <dbReference type="SAM" id="Phobius"/>
    </source>
</evidence>
<evidence type="ECO:0000256" key="2">
    <source>
        <dbReference type="ARBA" id="ARBA00022448"/>
    </source>
</evidence>
<dbReference type="GO" id="GO:0005524">
    <property type="term" value="F:ATP binding"/>
    <property type="evidence" value="ECO:0007669"/>
    <property type="project" value="UniProtKB-KW"/>
</dbReference>
<dbReference type="GO" id="GO:0008234">
    <property type="term" value="F:cysteine-type peptidase activity"/>
    <property type="evidence" value="ECO:0007669"/>
    <property type="project" value="UniProtKB-KW"/>
</dbReference>
<accession>A0A6N3DQ25</accession>
<dbReference type="NCBIfam" id="TIGR01193">
    <property type="entry name" value="bacteriocin_ABC"/>
    <property type="match status" value="1"/>
</dbReference>
<feature type="domain" description="ABC transporter" evidence="14">
    <location>
        <begin position="482"/>
        <end position="716"/>
    </location>
</feature>
<dbReference type="FunFam" id="3.40.50.300:FF:000221">
    <property type="entry name" value="Multidrug ABC transporter ATP-binding protein"/>
    <property type="match status" value="1"/>
</dbReference>
<keyword evidence="3" id="KW-1003">Cell membrane</keyword>
<reference evidence="17" key="1">
    <citation type="submission" date="2019-11" db="EMBL/GenBank/DDBJ databases">
        <authorList>
            <person name="Feng L."/>
        </authorList>
    </citation>
    <scope>NUCLEOTIDE SEQUENCE</scope>
    <source>
        <strain evidence="17">CTertiumLFYP3</strain>
    </source>
</reference>
<dbReference type="Gene3D" id="1.20.1560.10">
    <property type="entry name" value="ABC transporter type 1, transmembrane domain"/>
    <property type="match status" value="1"/>
</dbReference>
<dbReference type="GO" id="GO:0015421">
    <property type="term" value="F:ABC-type oligopeptide transporter activity"/>
    <property type="evidence" value="ECO:0007669"/>
    <property type="project" value="TreeGrafter"/>
</dbReference>
<dbReference type="CDD" id="cd02418">
    <property type="entry name" value="Peptidase_C39B"/>
    <property type="match status" value="1"/>
</dbReference>
<dbReference type="AlphaFoldDB" id="A0A6N3DQ25"/>
<evidence type="ECO:0000256" key="5">
    <source>
        <dbReference type="ARBA" id="ARBA00022692"/>
    </source>
</evidence>
<name>A0A6N3DQ25_9CLOT</name>
<feature type="transmembrane region" description="Helical" evidence="13">
    <location>
        <begin position="274"/>
        <end position="297"/>
    </location>
</feature>
<dbReference type="InterPro" id="IPR011527">
    <property type="entry name" value="ABC1_TM_dom"/>
</dbReference>
<dbReference type="PROSITE" id="PS50929">
    <property type="entry name" value="ABC_TM1F"/>
    <property type="match status" value="1"/>
</dbReference>
<dbReference type="Pfam" id="PF00664">
    <property type="entry name" value="ABC_membrane"/>
    <property type="match status" value="1"/>
</dbReference>
<dbReference type="RefSeq" id="WP_156626435.1">
    <property type="nucleotide sequence ID" value="NZ_CACRTO010000019.1"/>
</dbReference>
<protein>
    <submittedName>
        <fullName evidence="17">Lactococcin-G-processing and transport ATP-binding protein LagD</fullName>
        <ecNumber evidence="17">3.4.22.-</ecNumber>
    </submittedName>
</protein>
<feature type="transmembrane region" description="Helical" evidence="13">
    <location>
        <begin position="303"/>
        <end position="321"/>
    </location>
</feature>
<evidence type="ECO:0000259" key="15">
    <source>
        <dbReference type="PROSITE" id="PS50929"/>
    </source>
</evidence>
<dbReference type="PROSITE" id="PS00211">
    <property type="entry name" value="ABC_TRANSPORTER_1"/>
    <property type="match status" value="1"/>
</dbReference>
<feature type="domain" description="ABC transmembrane type-1" evidence="15">
    <location>
        <begin position="167"/>
        <end position="446"/>
    </location>
</feature>
<dbReference type="PROSITE" id="PS50990">
    <property type="entry name" value="PEPTIDASE_C39"/>
    <property type="match status" value="1"/>
</dbReference>
<evidence type="ECO:0000259" key="16">
    <source>
        <dbReference type="PROSITE" id="PS50990"/>
    </source>
</evidence>
<dbReference type="InterPro" id="IPR003593">
    <property type="entry name" value="AAA+_ATPase"/>
</dbReference>
<keyword evidence="5 13" id="KW-0812">Transmembrane</keyword>
<gene>
    <name evidence="17" type="primary">lagD</name>
    <name evidence="17" type="ORF">CTLFYP3_01977</name>
</gene>
<evidence type="ECO:0000256" key="10">
    <source>
        <dbReference type="ARBA" id="ARBA00022967"/>
    </source>
</evidence>
<dbReference type="GO" id="GO:0006508">
    <property type="term" value="P:proteolysis"/>
    <property type="evidence" value="ECO:0007669"/>
    <property type="project" value="UniProtKB-KW"/>
</dbReference>
<feature type="transmembrane region" description="Helical" evidence="13">
    <location>
        <begin position="409"/>
        <end position="431"/>
    </location>
</feature>
<dbReference type="InterPro" id="IPR017871">
    <property type="entry name" value="ABC_transporter-like_CS"/>
</dbReference>
<dbReference type="InterPro" id="IPR027417">
    <property type="entry name" value="P-loop_NTPase"/>
</dbReference>
<evidence type="ECO:0000256" key="8">
    <source>
        <dbReference type="ARBA" id="ARBA00022807"/>
    </source>
</evidence>
<dbReference type="EC" id="3.4.22.-" evidence="17"/>
<dbReference type="GO" id="GO:0016887">
    <property type="term" value="F:ATP hydrolysis activity"/>
    <property type="evidence" value="ECO:0007669"/>
    <property type="project" value="InterPro"/>
</dbReference>
<evidence type="ECO:0000259" key="14">
    <source>
        <dbReference type="PROSITE" id="PS50893"/>
    </source>
</evidence>
<keyword evidence="4" id="KW-0645">Protease</keyword>
<dbReference type="InterPro" id="IPR036640">
    <property type="entry name" value="ABC1_TM_sf"/>
</dbReference>
<evidence type="ECO:0000256" key="7">
    <source>
        <dbReference type="ARBA" id="ARBA00022801"/>
    </source>
</evidence>
<evidence type="ECO:0000256" key="6">
    <source>
        <dbReference type="ARBA" id="ARBA00022741"/>
    </source>
</evidence>
<evidence type="ECO:0000256" key="9">
    <source>
        <dbReference type="ARBA" id="ARBA00022840"/>
    </source>
</evidence>
<organism evidence="17">
    <name type="scientific">Clostridium tertium</name>
    <dbReference type="NCBI Taxonomy" id="1559"/>
    <lineage>
        <taxon>Bacteria</taxon>
        <taxon>Bacillati</taxon>
        <taxon>Bacillota</taxon>
        <taxon>Clostridia</taxon>
        <taxon>Eubacteriales</taxon>
        <taxon>Clostridiaceae</taxon>
        <taxon>Clostridium</taxon>
    </lineage>
</organism>
<dbReference type="InterPro" id="IPR005074">
    <property type="entry name" value="Peptidase_C39"/>
</dbReference>
<keyword evidence="12 13" id="KW-0472">Membrane</keyword>
<evidence type="ECO:0000256" key="11">
    <source>
        <dbReference type="ARBA" id="ARBA00022989"/>
    </source>
</evidence>
<dbReference type="Gene3D" id="3.90.70.10">
    <property type="entry name" value="Cysteine proteinases"/>
    <property type="match status" value="1"/>
</dbReference>
<keyword evidence="9 17" id="KW-0067">ATP-binding</keyword>
<dbReference type="PANTHER" id="PTHR43394:SF1">
    <property type="entry name" value="ATP-BINDING CASSETTE SUB-FAMILY B MEMBER 10, MITOCHONDRIAL"/>
    <property type="match status" value="1"/>
</dbReference>
<keyword evidence="10" id="KW-1278">Translocase</keyword>
<dbReference type="CDD" id="cd18570">
    <property type="entry name" value="ABC_6TM_PCAT1_LagD_like"/>
    <property type="match status" value="1"/>
</dbReference>
<dbReference type="InterPro" id="IPR005897">
    <property type="entry name" value="Pept_C39_ABC_bacteriocin"/>
</dbReference>
<evidence type="ECO:0000256" key="4">
    <source>
        <dbReference type="ARBA" id="ARBA00022670"/>
    </source>
</evidence>
<evidence type="ECO:0000256" key="12">
    <source>
        <dbReference type="ARBA" id="ARBA00023136"/>
    </source>
</evidence>
<dbReference type="InterPro" id="IPR039421">
    <property type="entry name" value="Type_1_exporter"/>
</dbReference>
<dbReference type="Gene3D" id="3.40.50.300">
    <property type="entry name" value="P-loop containing nucleotide triphosphate hydrolases"/>
    <property type="match status" value="1"/>
</dbReference>
<dbReference type="SUPFAM" id="SSF52540">
    <property type="entry name" value="P-loop containing nucleoside triphosphate hydrolases"/>
    <property type="match status" value="1"/>
</dbReference>
<dbReference type="GO" id="GO:0005886">
    <property type="term" value="C:plasma membrane"/>
    <property type="evidence" value="ECO:0007669"/>
    <property type="project" value="UniProtKB-SubCell"/>
</dbReference>
<keyword evidence="2" id="KW-0813">Transport</keyword>
<keyword evidence="8" id="KW-0788">Thiol protease</keyword>
<keyword evidence="11 13" id="KW-1133">Transmembrane helix</keyword>
<evidence type="ECO:0000256" key="3">
    <source>
        <dbReference type="ARBA" id="ARBA00022475"/>
    </source>
</evidence>
<dbReference type="SMART" id="SM00382">
    <property type="entry name" value="AAA"/>
    <property type="match status" value="1"/>
</dbReference>
<dbReference type="GO" id="GO:0043214">
    <property type="term" value="F:ABC-type bacteriocin transporter activity"/>
    <property type="evidence" value="ECO:0007669"/>
    <property type="project" value="InterPro"/>
</dbReference>
<dbReference type="PANTHER" id="PTHR43394">
    <property type="entry name" value="ATP-DEPENDENT PERMEASE MDL1, MITOCHONDRIAL"/>
    <property type="match status" value="1"/>
</dbReference>
<comment type="subcellular location">
    <subcellularLocation>
        <location evidence="1">Cell membrane</location>
        <topology evidence="1">Multi-pass membrane protein</topology>
    </subcellularLocation>
</comment>